<dbReference type="RefSeq" id="WP_311947202.1">
    <property type="nucleotide sequence ID" value="NZ_JAVLVU010000001.1"/>
</dbReference>
<keyword evidence="2" id="KW-1185">Reference proteome</keyword>
<proteinExistence type="predicted"/>
<gene>
    <name evidence="1" type="ORF">QE417_000414</name>
</gene>
<evidence type="ECO:0000313" key="2">
    <source>
        <dbReference type="Proteomes" id="UP001258315"/>
    </source>
</evidence>
<reference evidence="2" key="1">
    <citation type="submission" date="2023-07" db="EMBL/GenBank/DDBJ databases">
        <title>Functional and genomic diversity of the sorghum phyllosphere microbiome.</title>
        <authorList>
            <person name="Shade A."/>
        </authorList>
    </citation>
    <scope>NUCLEOTIDE SEQUENCE [LARGE SCALE GENOMIC DNA]</scope>
    <source>
        <strain evidence="2">SORGH_AS_0422</strain>
    </source>
</reference>
<evidence type="ECO:0000313" key="1">
    <source>
        <dbReference type="EMBL" id="MDT3401342.1"/>
    </source>
</evidence>
<accession>A0ABU3GNI2</accession>
<protein>
    <submittedName>
        <fullName evidence="1">Uncharacterized protein</fullName>
    </submittedName>
</protein>
<dbReference type="EMBL" id="JAVLVU010000001">
    <property type="protein sequence ID" value="MDT3401342.1"/>
    <property type="molecule type" value="Genomic_DNA"/>
</dbReference>
<name>A0ABU3GNI2_9SPHI</name>
<organism evidence="1 2">
    <name type="scientific">Mucilaginibacter terrae</name>
    <dbReference type="NCBI Taxonomy" id="1955052"/>
    <lineage>
        <taxon>Bacteria</taxon>
        <taxon>Pseudomonadati</taxon>
        <taxon>Bacteroidota</taxon>
        <taxon>Sphingobacteriia</taxon>
        <taxon>Sphingobacteriales</taxon>
        <taxon>Sphingobacteriaceae</taxon>
        <taxon>Mucilaginibacter</taxon>
    </lineage>
</organism>
<comment type="caution">
    <text evidence="1">The sequence shown here is derived from an EMBL/GenBank/DDBJ whole genome shotgun (WGS) entry which is preliminary data.</text>
</comment>
<dbReference type="Proteomes" id="UP001258315">
    <property type="component" value="Unassembled WGS sequence"/>
</dbReference>
<sequence length="52" mass="6244">MSRLVSRYELIAIWQKANDELFNFISNYPEHELELPVTFVYPNGKTSQMPYY</sequence>